<dbReference type="AlphaFoldDB" id="X1DQ82"/>
<dbReference type="Gene3D" id="3.20.20.220">
    <property type="match status" value="1"/>
</dbReference>
<gene>
    <name evidence="2" type="ORF">S03H2_04786</name>
</gene>
<accession>X1DQ82</accession>
<evidence type="ECO:0000313" key="2">
    <source>
        <dbReference type="EMBL" id="GAH22347.1"/>
    </source>
</evidence>
<name>X1DQ82_9ZZZZ</name>
<comment type="caution">
    <text evidence="2">The sequence shown here is derived from an EMBL/GenBank/DDBJ whole genome shotgun (WGS) entry which is preliminary data.</text>
</comment>
<reference evidence="2" key="1">
    <citation type="journal article" date="2014" name="Front. Microbiol.">
        <title>High frequency of phylogenetically diverse reductive dehalogenase-homologous genes in deep subseafloor sedimentary metagenomes.</title>
        <authorList>
            <person name="Kawai M."/>
            <person name="Futagami T."/>
            <person name="Toyoda A."/>
            <person name="Takaki Y."/>
            <person name="Nishi S."/>
            <person name="Hori S."/>
            <person name="Arai W."/>
            <person name="Tsubouchi T."/>
            <person name="Morono Y."/>
            <person name="Uchiyama I."/>
            <person name="Ito T."/>
            <person name="Fujiyama A."/>
            <person name="Inagaki F."/>
            <person name="Takami H."/>
        </authorList>
    </citation>
    <scope>NUCLEOTIDE SEQUENCE</scope>
    <source>
        <strain evidence="2">Expedition CK06-06</strain>
    </source>
</reference>
<proteinExistence type="predicted"/>
<protein>
    <submittedName>
        <fullName evidence="2">Uncharacterized protein</fullName>
    </submittedName>
</protein>
<organism evidence="2">
    <name type="scientific">marine sediment metagenome</name>
    <dbReference type="NCBI Taxonomy" id="412755"/>
    <lineage>
        <taxon>unclassified sequences</taxon>
        <taxon>metagenomes</taxon>
        <taxon>ecological metagenomes</taxon>
    </lineage>
</organism>
<feature type="non-terminal residue" evidence="2">
    <location>
        <position position="1"/>
    </location>
</feature>
<keyword evidence="1" id="KW-0560">Oxidoreductase</keyword>
<evidence type="ECO:0000256" key="1">
    <source>
        <dbReference type="ARBA" id="ARBA00023002"/>
    </source>
</evidence>
<sequence length="64" mass="6835">EKENYNFEGTGDGSPIALSHIIQGKIGLEAIFHITCRDRNLLGLQVELLGASALGVKISRGLIS</sequence>
<dbReference type="InterPro" id="IPR029041">
    <property type="entry name" value="FAD-linked_oxidoreductase-like"/>
</dbReference>
<dbReference type="GO" id="GO:0016491">
    <property type="term" value="F:oxidoreductase activity"/>
    <property type="evidence" value="ECO:0007669"/>
    <property type="project" value="UniProtKB-KW"/>
</dbReference>
<dbReference type="EMBL" id="BARU01001935">
    <property type="protein sequence ID" value="GAH22347.1"/>
    <property type="molecule type" value="Genomic_DNA"/>
</dbReference>
<dbReference type="SUPFAM" id="SSF51730">
    <property type="entry name" value="FAD-linked oxidoreductase"/>
    <property type="match status" value="1"/>
</dbReference>